<feature type="transmembrane region" description="Helical" evidence="1">
    <location>
        <begin position="7"/>
        <end position="26"/>
    </location>
</feature>
<name>A0A2C8ZA47_9MICO</name>
<dbReference type="InterPro" id="IPR009339">
    <property type="entry name" value="DUF998"/>
</dbReference>
<feature type="transmembrane region" description="Helical" evidence="1">
    <location>
        <begin position="46"/>
        <end position="68"/>
    </location>
</feature>
<keyword evidence="1" id="KW-0472">Membrane</keyword>
<evidence type="ECO:0000256" key="1">
    <source>
        <dbReference type="SAM" id="Phobius"/>
    </source>
</evidence>
<dbReference type="RefSeq" id="WP_097060287.1">
    <property type="nucleotide sequence ID" value="NZ_BMLC01000001.1"/>
</dbReference>
<dbReference type="OrthoDB" id="5125802at2"/>
<keyword evidence="3" id="KW-1185">Reference proteome</keyword>
<evidence type="ECO:0000313" key="3">
    <source>
        <dbReference type="Proteomes" id="UP000219440"/>
    </source>
</evidence>
<dbReference type="Proteomes" id="UP000219440">
    <property type="component" value="Unassembled WGS sequence"/>
</dbReference>
<organism evidence="2 3">
    <name type="scientific">Salinibacterium xinjiangense</name>
    <dbReference type="NCBI Taxonomy" id="386302"/>
    <lineage>
        <taxon>Bacteria</taxon>
        <taxon>Bacillati</taxon>
        <taxon>Actinomycetota</taxon>
        <taxon>Actinomycetes</taxon>
        <taxon>Micrococcales</taxon>
        <taxon>Microbacteriaceae</taxon>
        <taxon>Salinibacterium</taxon>
    </lineage>
</organism>
<accession>A0A2C8ZA47</accession>
<dbReference type="EMBL" id="OCST01000002">
    <property type="protein sequence ID" value="SOE60862.1"/>
    <property type="molecule type" value="Genomic_DNA"/>
</dbReference>
<keyword evidence="1" id="KW-0812">Transmembrane</keyword>
<dbReference type="AlphaFoldDB" id="A0A2C8ZA47"/>
<protein>
    <recommendedName>
        <fullName evidence="4">DUF998 domain-containing protein</fullName>
    </recommendedName>
</protein>
<sequence>MRRAELAASLGGCILVIISLVIIWAARLTVPRELYVSELGAEGMLTAGWFEAALLLIVVGGSAIAWAGRRVRSNARALRAWTPAISLWIGCALFLFASQVTCTAGCPLPYGSTFNLQDFLHTLAAVFAFAAACWAMLQSSFARNHRVLAVFSRVTGILVAVIAGTGGLFSLFRFEQELGSRMEFVATTLAIAWLVVFGAVLAARLVRVAPAGSAVHEPQKAVSEAH</sequence>
<evidence type="ECO:0000313" key="2">
    <source>
        <dbReference type="EMBL" id="SOE60862.1"/>
    </source>
</evidence>
<feature type="transmembrane region" description="Helical" evidence="1">
    <location>
        <begin position="119"/>
        <end position="137"/>
    </location>
</feature>
<feature type="transmembrane region" description="Helical" evidence="1">
    <location>
        <begin position="80"/>
        <end position="99"/>
    </location>
</feature>
<dbReference type="Pfam" id="PF06197">
    <property type="entry name" value="DUF998"/>
    <property type="match status" value="1"/>
</dbReference>
<gene>
    <name evidence="2" type="ORF">SAMN06296378_1164</name>
</gene>
<evidence type="ECO:0008006" key="4">
    <source>
        <dbReference type="Google" id="ProtNLM"/>
    </source>
</evidence>
<feature type="transmembrane region" description="Helical" evidence="1">
    <location>
        <begin position="149"/>
        <end position="172"/>
    </location>
</feature>
<keyword evidence="1" id="KW-1133">Transmembrane helix</keyword>
<proteinExistence type="predicted"/>
<feature type="transmembrane region" description="Helical" evidence="1">
    <location>
        <begin position="184"/>
        <end position="206"/>
    </location>
</feature>
<reference evidence="2 3" key="1">
    <citation type="submission" date="2017-09" db="EMBL/GenBank/DDBJ databases">
        <authorList>
            <person name="Ehlers B."/>
            <person name="Leendertz F.H."/>
        </authorList>
    </citation>
    <scope>NUCLEOTIDE SEQUENCE [LARGE SCALE GENOMIC DNA]</scope>
    <source>
        <strain evidence="2 3">CGMCC 1.05381</strain>
    </source>
</reference>